<gene>
    <name evidence="3" type="ORF">IQ266_08600</name>
</gene>
<dbReference type="Pfam" id="PF00085">
    <property type="entry name" value="Thioredoxin"/>
    <property type="match status" value="1"/>
</dbReference>
<proteinExistence type="predicted"/>
<dbReference type="PANTHER" id="PTHR47353:SF1">
    <property type="entry name" value="THIOREDOXIN-LIKE PROTEIN HCF164, CHLOROPLASTIC"/>
    <property type="match status" value="1"/>
</dbReference>
<name>A0A928VNK3_9CYAN</name>
<dbReference type="SUPFAM" id="SSF52833">
    <property type="entry name" value="Thioredoxin-like"/>
    <property type="match status" value="1"/>
</dbReference>
<dbReference type="InterPro" id="IPR017937">
    <property type="entry name" value="Thioredoxin_CS"/>
</dbReference>
<keyword evidence="1" id="KW-1133">Transmembrane helix</keyword>
<reference evidence="3" key="1">
    <citation type="submission" date="2020-10" db="EMBL/GenBank/DDBJ databases">
        <authorList>
            <person name="Castelo-Branco R."/>
            <person name="Eusebio N."/>
            <person name="Adriana R."/>
            <person name="Vieira A."/>
            <person name="Brugerolle De Fraissinette N."/>
            <person name="Rezende De Castro R."/>
            <person name="Schneider M.P."/>
            <person name="Vasconcelos V."/>
            <person name="Leao P.N."/>
        </authorList>
    </citation>
    <scope>NUCLEOTIDE SEQUENCE</scope>
    <source>
        <strain evidence="3">LEGE 11480</strain>
    </source>
</reference>
<dbReference type="AlphaFoldDB" id="A0A928VNK3"/>
<keyword evidence="1" id="KW-0472">Membrane</keyword>
<comment type="caution">
    <text evidence="3">The sequence shown here is derived from an EMBL/GenBank/DDBJ whole genome shotgun (WGS) entry which is preliminary data.</text>
</comment>
<accession>A0A928VNK3</accession>
<dbReference type="InterPro" id="IPR013766">
    <property type="entry name" value="Thioredoxin_domain"/>
</dbReference>
<feature type="transmembrane region" description="Helical" evidence="1">
    <location>
        <begin position="17"/>
        <end position="38"/>
    </location>
</feature>
<dbReference type="EMBL" id="JADEXQ010000022">
    <property type="protein sequence ID" value="MBE9029785.1"/>
    <property type="molecule type" value="Genomic_DNA"/>
</dbReference>
<evidence type="ECO:0000313" key="3">
    <source>
        <dbReference type="EMBL" id="MBE9029785.1"/>
    </source>
</evidence>
<dbReference type="GO" id="GO:0016671">
    <property type="term" value="F:oxidoreductase activity, acting on a sulfur group of donors, disulfide as acceptor"/>
    <property type="evidence" value="ECO:0007669"/>
    <property type="project" value="TreeGrafter"/>
</dbReference>
<keyword evidence="1" id="KW-0812">Transmembrane</keyword>
<evidence type="ECO:0000313" key="4">
    <source>
        <dbReference type="Proteomes" id="UP000625316"/>
    </source>
</evidence>
<keyword evidence="4" id="KW-1185">Reference proteome</keyword>
<feature type="domain" description="Thioredoxin" evidence="2">
    <location>
        <begin position="33"/>
        <end position="161"/>
    </location>
</feature>
<dbReference type="Gene3D" id="3.40.30.10">
    <property type="entry name" value="Glutaredoxin"/>
    <property type="match status" value="1"/>
</dbReference>
<sequence>MLSPIPIRYPGLRLRQVLYRSLAILTIGLCVSLGLFGYTPPAQASGVQGLMALKHLAKESVAYDVAIANGNPTLIEFYADWCTSCQSMAPTMAHLHEKYGDSVNFVMLDIDDPQWAEPVAQFAVQGVPQLTLLTADATPVDTLVGKVPESIVTQLLELVRA</sequence>
<dbReference type="PROSITE" id="PS51352">
    <property type="entry name" value="THIOREDOXIN_2"/>
    <property type="match status" value="1"/>
</dbReference>
<evidence type="ECO:0000256" key="1">
    <source>
        <dbReference type="SAM" id="Phobius"/>
    </source>
</evidence>
<dbReference type="InterPro" id="IPR036249">
    <property type="entry name" value="Thioredoxin-like_sf"/>
</dbReference>
<evidence type="ECO:0000259" key="2">
    <source>
        <dbReference type="PROSITE" id="PS51352"/>
    </source>
</evidence>
<dbReference type="RefSeq" id="WP_264324603.1">
    <property type="nucleotide sequence ID" value="NZ_JADEXQ010000022.1"/>
</dbReference>
<protein>
    <submittedName>
        <fullName evidence="3">Thioredoxin fold domain-containing protein</fullName>
    </submittedName>
</protein>
<dbReference type="InterPro" id="IPR044241">
    <property type="entry name" value="TxlA/HCF164"/>
</dbReference>
<dbReference type="PROSITE" id="PS00194">
    <property type="entry name" value="THIOREDOXIN_1"/>
    <property type="match status" value="1"/>
</dbReference>
<organism evidence="3 4">
    <name type="scientific">Romeriopsis navalis LEGE 11480</name>
    <dbReference type="NCBI Taxonomy" id="2777977"/>
    <lineage>
        <taxon>Bacteria</taxon>
        <taxon>Bacillati</taxon>
        <taxon>Cyanobacteriota</taxon>
        <taxon>Cyanophyceae</taxon>
        <taxon>Leptolyngbyales</taxon>
        <taxon>Leptolyngbyaceae</taxon>
        <taxon>Romeriopsis</taxon>
        <taxon>Romeriopsis navalis</taxon>
    </lineage>
</organism>
<dbReference type="Proteomes" id="UP000625316">
    <property type="component" value="Unassembled WGS sequence"/>
</dbReference>
<dbReference type="PANTHER" id="PTHR47353">
    <property type="entry name" value="THIOREDOXIN-LIKE PROTEIN HCF164, CHLOROPLASTIC"/>
    <property type="match status" value="1"/>
</dbReference>